<feature type="region of interest" description="Disordered" evidence="1">
    <location>
        <begin position="22"/>
        <end position="95"/>
    </location>
</feature>
<feature type="compositionally biased region" description="Basic and acidic residues" evidence="1">
    <location>
        <begin position="27"/>
        <end position="36"/>
    </location>
</feature>
<evidence type="ECO:0000313" key="3">
    <source>
        <dbReference type="Proteomes" id="UP001066276"/>
    </source>
</evidence>
<accession>A0AAV7MK01</accession>
<name>A0AAV7MK01_PLEWA</name>
<gene>
    <name evidence="2" type="ORF">NDU88_001530</name>
</gene>
<comment type="caution">
    <text evidence="2">The sequence shown here is derived from an EMBL/GenBank/DDBJ whole genome shotgun (WGS) entry which is preliminary data.</text>
</comment>
<organism evidence="2 3">
    <name type="scientific">Pleurodeles waltl</name>
    <name type="common">Iberian ribbed newt</name>
    <dbReference type="NCBI Taxonomy" id="8319"/>
    <lineage>
        <taxon>Eukaryota</taxon>
        <taxon>Metazoa</taxon>
        <taxon>Chordata</taxon>
        <taxon>Craniata</taxon>
        <taxon>Vertebrata</taxon>
        <taxon>Euteleostomi</taxon>
        <taxon>Amphibia</taxon>
        <taxon>Batrachia</taxon>
        <taxon>Caudata</taxon>
        <taxon>Salamandroidea</taxon>
        <taxon>Salamandridae</taxon>
        <taxon>Pleurodelinae</taxon>
        <taxon>Pleurodeles</taxon>
    </lineage>
</organism>
<sequence length="95" mass="10024">MPSRPGALKKSRGLELLCCAGCGPGRTAEESADHQLRAPWSWEGGPTPEASGEVFTSEDPNDSGGGPIRTIVRSNSPSEEGNGLSEDRRATTDRK</sequence>
<evidence type="ECO:0000256" key="1">
    <source>
        <dbReference type="SAM" id="MobiDB-lite"/>
    </source>
</evidence>
<keyword evidence="3" id="KW-1185">Reference proteome</keyword>
<protein>
    <submittedName>
        <fullName evidence="2">Uncharacterized protein</fullName>
    </submittedName>
</protein>
<reference evidence="2" key="1">
    <citation type="journal article" date="2022" name="bioRxiv">
        <title>Sequencing and chromosome-scale assembly of the giantPleurodeles waltlgenome.</title>
        <authorList>
            <person name="Brown T."/>
            <person name="Elewa A."/>
            <person name="Iarovenko S."/>
            <person name="Subramanian E."/>
            <person name="Araus A.J."/>
            <person name="Petzold A."/>
            <person name="Susuki M."/>
            <person name="Suzuki K.-i.T."/>
            <person name="Hayashi T."/>
            <person name="Toyoda A."/>
            <person name="Oliveira C."/>
            <person name="Osipova E."/>
            <person name="Leigh N.D."/>
            <person name="Simon A."/>
            <person name="Yun M.H."/>
        </authorList>
    </citation>
    <scope>NUCLEOTIDE SEQUENCE</scope>
    <source>
        <strain evidence="2">20211129_DDA</strain>
        <tissue evidence="2">Liver</tissue>
    </source>
</reference>
<evidence type="ECO:0000313" key="2">
    <source>
        <dbReference type="EMBL" id="KAJ1104115.1"/>
    </source>
</evidence>
<feature type="compositionally biased region" description="Basic and acidic residues" evidence="1">
    <location>
        <begin position="85"/>
        <end position="95"/>
    </location>
</feature>
<proteinExistence type="predicted"/>
<dbReference type="EMBL" id="JANPWB010000013">
    <property type="protein sequence ID" value="KAJ1104115.1"/>
    <property type="molecule type" value="Genomic_DNA"/>
</dbReference>
<dbReference type="AlphaFoldDB" id="A0AAV7MK01"/>
<dbReference type="Proteomes" id="UP001066276">
    <property type="component" value="Chromosome 9"/>
</dbReference>